<evidence type="ECO:0000313" key="2">
    <source>
        <dbReference type="EMBL" id="GAA4637242.1"/>
    </source>
</evidence>
<evidence type="ECO:0000259" key="1">
    <source>
        <dbReference type="Pfam" id="PF01869"/>
    </source>
</evidence>
<reference evidence="3" key="1">
    <citation type="journal article" date="2019" name="Int. J. Syst. Evol. Microbiol.">
        <title>The Global Catalogue of Microorganisms (GCM) 10K type strain sequencing project: providing services to taxonomists for standard genome sequencing and annotation.</title>
        <authorList>
            <consortium name="The Broad Institute Genomics Platform"/>
            <consortium name="The Broad Institute Genome Sequencing Center for Infectious Disease"/>
            <person name="Wu L."/>
            <person name="Ma J."/>
        </authorList>
    </citation>
    <scope>NUCLEOTIDE SEQUENCE [LARGE SCALE GENOMIC DNA]</scope>
    <source>
        <strain evidence="3">JCM 17939</strain>
    </source>
</reference>
<dbReference type="Pfam" id="PF01869">
    <property type="entry name" value="BcrAD_BadFG"/>
    <property type="match status" value="1"/>
</dbReference>
<accession>A0ABP8UPW5</accession>
<dbReference type="PANTHER" id="PTHR43190">
    <property type="entry name" value="N-ACETYL-D-GLUCOSAMINE KINASE"/>
    <property type="match status" value="1"/>
</dbReference>
<dbReference type="InterPro" id="IPR052519">
    <property type="entry name" value="Euk-type_GlcNAc_Kinase"/>
</dbReference>
<dbReference type="EMBL" id="BAABHK010000019">
    <property type="protein sequence ID" value="GAA4637242.1"/>
    <property type="molecule type" value="Genomic_DNA"/>
</dbReference>
<protein>
    <submittedName>
        <fullName evidence="2">BadF/BadG/BcrA/BcrD ATPase family protein</fullName>
    </submittedName>
</protein>
<gene>
    <name evidence="2" type="ORF">GCM10023196_090260</name>
</gene>
<feature type="domain" description="ATPase BadF/BadG/BcrA/BcrD type" evidence="1">
    <location>
        <begin position="24"/>
        <end position="344"/>
    </location>
</feature>
<sequence length="358" mass="35713">MIHCQYAMFYGHSVCSNVRGPYVVGVDAGGTNTRATIVTVDGVVAGRGRGPGANPNSSADPAGALTTAVRAALGDLDPLQVVGGVFGIAGAGSAGRPKAVAAANAAWRALGIHGEPEVVTDIAIAFAAASPEPAGLVIFAGTGAGAAVVDDGALVRRADGYGWLVGDEGSAVWIGTEAVRAALRAYDGRGAPTTLAESVPRLLLGEAAAPLLAEVDLKTLTIGTGDTTGAAMSSGAALPQAILKEVYDGPPAGLGRLAPLVTAAATAGDDVARRIVAEAADWLLADVDAVRPALEETTRSRGRPGVVVAGSLLENGPVADAVRAGLRERFGVEASVAHDGTLGATRLALRRAGVTIRE</sequence>
<dbReference type="SUPFAM" id="SSF53067">
    <property type="entry name" value="Actin-like ATPase domain"/>
    <property type="match status" value="2"/>
</dbReference>
<name>A0ABP8UPW5_9ACTN</name>
<proteinExistence type="predicted"/>
<comment type="caution">
    <text evidence="2">The sequence shown here is derived from an EMBL/GenBank/DDBJ whole genome shotgun (WGS) entry which is preliminary data.</text>
</comment>
<dbReference type="Gene3D" id="3.30.420.40">
    <property type="match status" value="2"/>
</dbReference>
<dbReference type="InterPro" id="IPR002731">
    <property type="entry name" value="ATPase_BadF"/>
</dbReference>
<dbReference type="PANTHER" id="PTHR43190:SF3">
    <property type="entry name" value="N-ACETYL-D-GLUCOSAMINE KINASE"/>
    <property type="match status" value="1"/>
</dbReference>
<keyword evidence="3" id="KW-1185">Reference proteome</keyword>
<organism evidence="2 3">
    <name type="scientific">Actinoallomurus vinaceus</name>
    <dbReference type="NCBI Taxonomy" id="1080074"/>
    <lineage>
        <taxon>Bacteria</taxon>
        <taxon>Bacillati</taxon>
        <taxon>Actinomycetota</taxon>
        <taxon>Actinomycetes</taxon>
        <taxon>Streptosporangiales</taxon>
        <taxon>Thermomonosporaceae</taxon>
        <taxon>Actinoallomurus</taxon>
    </lineage>
</organism>
<evidence type="ECO:0000313" key="3">
    <source>
        <dbReference type="Proteomes" id="UP001501442"/>
    </source>
</evidence>
<dbReference type="InterPro" id="IPR043129">
    <property type="entry name" value="ATPase_NBD"/>
</dbReference>
<dbReference type="Proteomes" id="UP001501442">
    <property type="component" value="Unassembled WGS sequence"/>
</dbReference>